<keyword evidence="7 9" id="KW-1133">Transmembrane helix</keyword>
<name>J7S0M3_HUIN7</name>
<dbReference type="OMA" id="ALWHLWI"/>
<dbReference type="RefSeq" id="XP_022465303.1">
    <property type="nucleotide sequence ID" value="XM_022608848.1"/>
</dbReference>
<keyword evidence="11" id="KW-1185">Reference proteome</keyword>
<dbReference type="GO" id="GO:0042765">
    <property type="term" value="C:GPI-anchor transamidase complex"/>
    <property type="evidence" value="ECO:0007669"/>
    <property type="project" value="EnsemblFungi"/>
</dbReference>
<keyword evidence="6" id="KW-0256">Endoplasmic reticulum</keyword>
<evidence type="ECO:0000256" key="5">
    <source>
        <dbReference type="ARBA" id="ARBA00022692"/>
    </source>
</evidence>
<dbReference type="OrthoDB" id="549017at2759"/>
<dbReference type="GO" id="GO:0016255">
    <property type="term" value="P:attachment of GPI anchor to protein"/>
    <property type="evidence" value="ECO:0007669"/>
    <property type="project" value="EnsemblFungi"/>
</dbReference>
<dbReference type="PANTHER" id="PTHR13121:SF0">
    <property type="entry name" value="PHOSPHATIDYLINOSITOL GLYCAN ANCHOR BIOSYNTHESIS CLASS U PROTEIN"/>
    <property type="match status" value="1"/>
</dbReference>
<keyword evidence="4" id="KW-0337">GPI-anchor biosynthesis</keyword>
<evidence type="ECO:0000256" key="6">
    <source>
        <dbReference type="ARBA" id="ARBA00022824"/>
    </source>
</evidence>
<evidence type="ECO:0000256" key="1">
    <source>
        <dbReference type="ARBA" id="ARBA00004477"/>
    </source>
</evidence>
<organism evidence="10 11">
    <name type="scientific">Huiozyma naganishii (strain ATCC MYA-139 / BCRC 22969 / CBS 8797 / KCTC 17520 / NBRC 10181 / NCYC 3082 / Yp74L-3)</name>
    <name type="common">Yeast</name>
    <name type="synonym">Kazachstania naganishii</name>
    <dbReference type="NCBI Taxonomy" id="1071383"/>
    <lineage>
        <taxon>Eukaryota</taxon>
        <taxon>Fungi</taxon>
        <taxon>Dikarya</taxon>
        <taxon>Ascomycota</taxon>
        <taxon>Saccharomycotina</taxon>
        <taxon>Saccharomycetes</taxon>
        <taxon>Saccharomycetales</taxon>
        <taxon>Saccharomycetaceae</taxon>
        <taxon>Huiozyma</taxon>
    </lineage>
</organism>
<dbReference type="STRING" id="1071383.J7S0M3"/>
<evidence type="ECO:0008006" key="12">
    <source>
        <dbReference type="Google" id="ProtNLM"/>
    </source>
</evidence>
<proteinExistence type="inferred from homology"/>
<evidence type="ECO:0000256" key="3">
    <source>
        <dbReference type="ARBA" id="ARBA00010026"/>
    </source>
</evidence>
<feature type="transmembrane region" description="Helical" evidence="9">
    <location>
        <begin position="271"/>
        <end position="289"/>
    </location>
</feature>
<feature type="transmembrane region" description="Helical" evidence="9">
    <location>
        <begin position="336"/>
        <end position="356"/>
    </location>
</feature>
<keyword evidence="8 9" id="KW-0472">Membrane</keyword>
<evidence type="ECO:0000256" key="9">
    <source>
        <dbReference type="SAM" id="Phobius"/>
    </source>
</evidence>
<comment type="pathway">
    <text evidence="2">Glycolipid biosynthesis; glycosylphosphatidylinositol-anchor biosynthesis.</text>
</comment>
<feature type="transmembrane region" description="Helical" evidence="9">
    <location>
        <begin position="368"/>
        <end position="390"/>
    </location>
</feature>
<dbReference type="HOGENOM" id="CLU_030193_0_0_1"/>
<comment type="similarity">
    <text evidence="3">Belongs to the PIGU family.</text>
</comment>
<accession>J7S0M3</accession>
<dbReference type="Proteomes" id="UP000006310">
    <property type="component" value="Chromosome 6"/>
</dbReference>
<gene>
    <name evidence="10" type="primary">KNAG0F03930</name>
    <name evidence="10" type="ordered locus">KNAG_0F03930</name>
</gene>
<dbReference type="GO" id="GO:0006506">
    <property type="term" value="P:GPI anchor biosynthetic process"/>
    <property type="evidence" value="ECO:0007669"/>
    <property type="project" value="UniProtKB-UniPathway"/>
</dbReference>
<reference evidence="11" key="2">
    <citation type="submission" date="2012-08" db="EMBL/GenBank/DDBJ databases">
        <title>Genome sequence of Kazachstania naganishii.</title>
        <authorList>
            <person name="Gordon J.L."/>
            <person name="Armisen D."/>
            <person name="Proux-Wera E."/>
            <person name="OhEigeartaigh S.S."/>
            <person name="Byrne K.P."/>
            <person name="Wolfe K.H."/>
        </authorList>
    </citation>
    <scope>NUCLEOTIDE SEQUENCE [LARGE SCALE GENOMIC DNA]</scope>
    <source>
        <strain evidence="11">ATCC MYA-139 / BCRC 22969 / CBS 8797 / CCRC 22969 / KCTC 17520 / NBRC 10181 / NCYC 3082</strain>
    </source>
</reference>
<evidence type="ECO:0000313" key="10">
    <source>
        <dbReference type="EMBL" id="CCK71057.1"/>
    </source>
</evidence>
<reference evidence="10 11" key="1">
    <citation type="journal article" date="2011" name="Proc. Natl. Acad. Sci. U.S.A.">
        <title>Evolutionary erosion of yeast sex chromosomes by mating-type switching accidents.</title>
        <authorList>
            <person name="Gordon J.L."/>
            <person name="Armisen D."/>
            <person name="Proux-Wera E."/>
            <person name="Oheigeartaigh S.S."/>
            <person name="Byrne K.P."/>
            <person name="Wolfe K.H."/>
        </authorList>
    </citation>
    <scope>NUCLEOTIDE SEQUENCE [LARGE SCALE GENOMIC DNA]</scope>
    <source>
        <strain evidence="11">ATCC MYA-139 / BCRC 22969 / CBS 8797 / CCRC 22969 / KCTC 17520 / NBRC 10181 / NCYC 3082</strain>
    </source>
</reference>
<feature type="transmembrane region" description="Helical" evidence="9">
    <location>
        <begin position="125"/>
        <end position="147"/>
    </location>
</feature>
<dbReference type="Pfam" id="PF06728">
    <property type="entry name" value="PIG-U"/>
    <property type="match status" value="1"/>
</dbReference>
<dbReference type="UniPathway" id="UPA00196"/>
<dbReference type="EMBL" id="HE978319">
    <property type="protein sequence ID" value="CCK71057.1"/>
    <property type="molecule type" value="Genomic_DNA"/>
</dbReference>
<evidence type="ECO:0000256" key="7">
    <source>
        <dbReference type="ARBA" id="ARBA00022989"/>
    </source>
</evidence>
<dbReference type="KEGG" id="kng:KNAG_0F03930"/>
<evidence type="ECO:0000256" key="2">
    <source>
        <dbReference type="ARBA" id="ARBA00004687"/>
    </source>
</evidence>
<evidence type="ECO:0000256" key="4">
    <source>
        <dbReference type="ARBA" id="ARBA00022502"/>
    </source>
</evidence>
<feature type="transmembrane region" description="Helical" evidence="9">
    <location>
        <begin position="240"/>
        <end position="259"/>
    </location>
</feature>
<evidence type="ECO:0000256" key="8">
    <source>
        <dbReference type="ARBA" id="ARBA00023136"/>
    </source>
</evidence>
<dbReference type="PANTHER" id="PTHR13121">
    <property type="entry name" value="GPI TRANSAMIDASE COMPONENT PIG-U"/>
    <property type="match status" value="1"/>
</dbReference>
<feature type="transmembrane region" description="Helical" evidence="9">
    <location>
        <begin position="202"/>
        <end position="220"/>
    </location>
</feature>
<sequence length="408" mass="45473">MESFRQEGRWSLLAVVCLAVTVRCAVTAMFPSLQQQLDQQVEFSTPMTSYKSLREGLFLLRHGLPVYSGGVVHQPPLLLSVFSRVPNCCHRYLYAVADGVVACQLMLVSRALFSRTPGQRRVPTWVVGLLFALNPLALLSCVSQSTVSLTNVALSSCVYCAVVLRNTWLSGVALAFASYLNVYNAVLAIPLFNAFNGARREVCLFTSVFALCLALLLLLSGSQGNGGAFDGSFLQATYGAMIRFESVAPNLGLWWYFFIEMFQEFIPFFKGVFNVFHVGVTPAIAWRFRGQPLYSFVISLLWLTLTKPYPTLGDTALCFAYLPLFAPLFGYLKYPLFSTLLFLHGVMLSPIFYHLWIDLGSGNSNFFYAVSLVYALALGSIIADFVWAMLRMEYDGGSPNYKRRLTQI</sequence>
<feature type="transmembrane region" description="Helical" evidence="9">
    <location>
        <begin position="167"/>
        <end position="195"/>
    </location>
</feature>
<dbReference type="eggNOG" id="KOG2552">
    <property type="taxonomic scope" value="Eukaryota"/>
</dbReference>
<comment type="subcellular location">
    <subcellularLocation>
        <location evidence="1">Endoplasmic reticulum membrane</location>
        <topology evidence="1">Multi-pass membrane protein</topology>
    </subcellularLocation>
</comment>
<dbReference type="InterPro" id="IPR009600">
    <property type="entry name" value="PIG-U"/>
</dbReference>
<dbReference type="AlphaFoldDB" id="J7S0M3"/>
<feature type="transmembrane region" description="Helical" evidence="9">
    <location>
        <begin position="309"/>
        <end position="329"/>
    </location>
</feature>
<evidence type="ECO:0000313" key="11">
    <source>
        <dbReference type="Proteomes" id="UP000006310"/>
    </source>
</evidence>
<keyword evidence="5 9" id="KW-0812">Transmembrane</keyword>
<feature type="transmembrane region" description="Helical" evidence="9">
    <location>
        <begin position="92"/>
        <end position="113"/>
    </location>
</feature>
<dbReference type="GeneID" id="34526772"/>
<protein>
    <recommendedName>
        <fullName evidence="12">GPI transamidase subunit PIG-U</fullName>
    </recommendedName>
</protein>